<dbReference type="InterPro" id="IPR000086">
    <property type="entry name" value="NUDIX_hydrolase_dom"/>
</dbReference>
<sequence>MKQLVVTAAVIVRDDRILMAQRRTGDREGGKWEFPGGKVEFGEDPRAGLERELREELGIEVEVGAPLDVVAVNRSDLQLILLYFGCRIIAGTPLPIECQAVTWRYPEEIDGLEKPPADHHFWERNRGQLAVLEVSR</sequence>
<dbReference type="PANTHER" id="PTHR47707">
    <property type="entry name" value="8-OXO-DGTP DIPHOSPHATASE"/>
    <property type="match status" value="1"/>
</dbReference>
<evidence type="ECO:0000313" key="15">
    <source>
        <dbReference type="Proteomes" id="UP000295008"/>
    </source>
</evidence>
<dbReference type="GO" id="GO:0046872">
    <property type="term" value="F:metal ion binding"/>
    <property type="evidence" value="ECO:0007669"/>
    <property type="project" value="UniProtKB-KW"/>
</dbReference>
<organism evidence="14 15">
    <name type="scientific">Hydrogenispora ethanolica</name>
    <dbReference type="NCBI Taxonomy" id="1082276"/>
    <lineage>
        <taxon>Bacteria</taxon>
        <taxon>Bacillati</taxon>
        <taxon>Bacillota</taxon>
        <taxon>Hydrogenispora</taxon>
    </lineage>
</organism>
<proteinExistence type="inferred from homology"/>
<comment type="similarity">
    <text evidence="2 12">Belongs to the Nudix hydrolase family.</text>
</comment>
<dbReference type="RefSeq" id="WP_132013807.1">
    <property type="nucleotide sequence ID" value="NZ_SLUN01000007.1"/>
</dbReference>
<reference evidence="14 15" key="1">
    <citation type="submission" date="2019-03" db="EMBL/GenBank/DDBJ databases">
        <title>Genomic Encyclopedia of Type Strains, Phase IV (KMG-IV): sequencing the most valuable type-strain genomes for metagenomic binning, comparative biology and taxonomic classification.</title>
        <authorList>
            <person name="Goeker M."/>
        </authorList>
    </citation>
    <scope>NUCLEOTIDE SEQUENCE [LARGE SCALE GENOMIC DNA]</scope>
    <source>
        <strain evidence="14 15">LX-B</strain>
    </source>
</reference>
<dbReference type="PROSITE" id="PS51462">
    <property type="entry name" value="NUDIX"/>
    <property type="match status" value="1"/>
</dbReference>
<name>A0A4R1RY42_HYDET</name>
<dbReference type="GO" id="GO:0035539">
    <property type="term" value="F:8-oxo-7,8-dihydrodeoxyguanosine triphosphate pyrophosphatase activity"/>
    <property type="evidence" value="ECO:0007669"/>
    <property type="project" value="UniProtKB-EC"/>
</dbReference>
<dbReference type="SUPFAM" id="SSF55811">
    <property type="entry name" value="Nudix"/>
    <property type="match status" value="1"/>
</dbReference>
<keyword evidence="5" id="KW-0479">Metal-binding</keyword>
<evidence type="ECO:0000259" key="13">
    <source>
        <dbReference type="PROSITE" id="PS51462"/>
    </source>
</evidence>
<accession>A0A4R1RY42</accession>
<evidence type="ECO:0000256" key="6">
    <source>
        <dbReference type="ARBA" id="ARBA00022763"/>
    </source>
</evidence>
<dbReference type="InterPro" id="IPR020476">
    <property type="entry name" value="Nudix_hydrolase"/>
</dbReference>
<evidence type="ECO:0000256" key="7">
    <source>
        <dbReference type="ARBA" id="ARBA00022801"/>
    </source>
</evidence>
<dbReference type="GO" id="GO:0008413">
    <property type="term" value="F:8-oxo-7,8-dihydroguanosine triphosphate pyrophosphatase activity"/>
    <property type="evidence" value="ECO:0007669"/>
    <property type="project" value="TreeGrafter"/>
</dbReference>
<dbReference type="AlphaFoldDB" id="A0A4R1RY42"/>
<protein>
    <recommendedName>
        <fullName evidence="11">8-oxo-dGTP diphosphatase</fullName>
        <ecNumber evidence="11">3.6.1.55</ecNumber>
    </recommendedName>
</protein>
<dbReference type="PANTHER" id="PTHR47707:SF1">
    <property type="entry name" value="NUDIX HYDROLASE FAMILY PROTEIN"/>
    <property type="match status" value="1"/>
</dbReference>
<dbReference type="GO" id="GO:0044715">
    <property type="term" value="F:8-oxo-dGDP phosphatase activity"/>
    <property type="evidence" value="ECO:0007669"/>
    <property type="project" value="TreeGrafter"/>
</dbReference>
<dbReference type="GO" id="GO:0006260">
    <property type="term" value="P:DNA replication"/>
    <property type="evidence" value="ECO:0007669"/>
    <property type="project" value="UniProtKB-KW"/>
</dbReference>
<comment type="cofactor">
    <cofactor evidence="1">
        <name>Mg(2+)</name>
        <dbReference type="ChEBI" id="CHEBI:18420"/>
    </cofactor>
</comment>
<evidence type="ECO:0000256" key="5">
    <source>
        <dbReference type="ARBA" id="ARBA00022723"/>
    </source>
</evidence>
<dbReference type="Gene3D" id="3.90.79.10">
    <property type="entry name" value="Nucleoside Triphosphate Pyrophosphohydrolase"/>
    <property type="match status" value="1"/>
</dbReference>
<evidence type="ECO:0000256" key="12">
    <source>
        <dbReference type="RuleBase" id="RU003476"/>
    </source>
</evidence>
<dbReference type="InterPro" id="IPR047127">
    <property type="entry name" value="MutT-like"/>
</dbReference>
<dbReference type="EMBL" id="SLUN01000007">
    <property type="protein sequence ID" value="TCL71671.1"/>
    <property type="molecule type" value="Genomic_DNA"/>
</dbReference>
<keyword evidence="6" id="KW-0227">DNA damage</keyword>
<comment type="catalytic activity">
    <reaction evidence="10">
        <text>8-oxo-dGTP + H2O = 8-oxo-dGMP + diphosphate + H(+)</text>
        <dbReference type="Rhea" id="RHEA:31575"/>
        <dbReference type="ChEBI" id="CHEBI:15377"/>
        <dbReference type="ChEBI" id="CHEBI:15378"/>
        <dbReference type="ChEBI" id="CHEBI:33019"/>
        <dbReference type="ChEBI" id="CHEBI:63224"/>
        <dbReference type="ChEBI" id="CHEBI:77896"/>
        <dbReference type="EC" id="3.6.1.55"/>
    </reaction>
</comment>
<dbReference type="CDD" id="cd03425">
    <property type="entry name" value="NUDIX_MutT_NudA_like"/>
    <property type="match status" value="1"/>
</dbReference>
<feature type="domain" description="Nudix hydrolase" evidence="13">
    <location>
        <begin position="1"/>
        <end position="125"/>
    </location>
</feature>
<dbReference type="OrthoDB" id="9810648at2"/>
<evidence type="ECO:0000256" key="3">
    <source>
        <dbReference type="ARBA" id="ARBA00022457"/>
    </source>
</evidence>
<dbReference type="GO" id="GO:0044716">
    <property type="term" value="F:8-oxo-GDP phosphatase activity"/>
    <property type="evidence" value="ECO:0007669"/>
    <property type="project" value="TreeGrafter"/>
</dbReference>
<gene>
    <name evidence="14" type="ORF">EDC14_1007135</name>
</gene>
<comment type="caution">
    <text evidence="14">The sequence shown here is derived from an EMBL/GenBank/DDBJ whole genome shotgun (WGS) entry which is preliminary data.</text>
</comment>
<keyword evidence="3" id="KW-0515">Mutator protein</keyword>
<dbReference type="Proteomes" id="UP000295008">
    <property type="component" value="Unassembled WGS sequence"/>
</dbReference>
<dbReference type="GO" id="GO:0006281">
    <property type="term" value="P:DNA repair"/>
    <property type="evidence" value="ECO:0007669"/>
    <property type="project" value="UniProtKB-KW"/>
</dbReference>
<dbReference type="PROSITE" id="PS00893">
    <property type="entry name" value="NUDIX_BOX"/>
    <property type="match status" value="1"/>
</dbReference>
<dbReference type="EC" id="3.6.1.55" evidence="11"/>
<evidence type="ECO:0000256" key="8">
    <source>
        <dbReference type="ARBA" id="ARBA00022842"/>
    </source>
</evidence>
<dbReference type="Pfam" id="PF00293">
    <property type="entry name" value="NUDIX"/>
    <property type="match status" value="1"/>
</dbReference>
<dbReference type="InterPro" id="IPR015797">
    <property type="entry name" value="NUDIX_hydrolase-like_dom_sf"/>
</dbReference>
<dbReference type="InterPro" id="IPR020084">
    <property type="entry name" value="NUDIX_hydrolase_CS"/>
</dbReference>
<evidence type="ECO:0000256" key="10">
    <source>
        <dbReference type="ARBA" id="ARBA00035861"/>
    </source>
</evidence>
<keyword evidence="15" id="KW-1185">Reference proteome</keyword>
<evidence type="ECO:0000313" key="14">
    <source>
        <dbReference type="EMBL" id="TCL71671.1"/>
    </source>
</evidence>
<keyword evidence="7 12" id="KW-0378">Hydrolase</keyword>
<evidence type="ECO:0000256" key="11">
    <source>
        <dbReference type="ARBA" id="ARBA00038905"/>
    </source>
</evidence>
<keyword evidence="8" id="KW-0460">Magnesium</keyword>
<keyword evidence="4" id="KW-0235">DNA replication</keyword>
<keyword evidence="9" id="KW-0234">DNA repair</keyword>
<evidence type="ECO:0000256" key="1">
    <source>
        <dbReference type="ARBA" id="ARBA00001946"/>
    </source>
</evidence>
<evidence type="ECO:0000256" key="4">
    <source>
        <dbReference type="ARBA" id="ARBA00022705"/>
    </source>
</evidence>
<evidence type="ECO:0000256" key="2">
    <source>
        <dbReference type="ARBA" id="ARBA00005582"/>
    </source>
</evidence>
<evidence type="ECO:0000256" key="9">
    <source>
        <dbReference type="ARBA" id="ARBA00023204"/>
    </source>
</evidence>
<dbReference type="PRINTS" id="PR00502">
    <property type="entry name" value="NUDIXFAMILY"/>
</dbReference>